<feature type="compositionally biased region" description="Low complexity" evidence="1">
    <location>
        <begin position="1"/>
        <end position="23"/>
    </location>
</feature>
<feature type="region of interest" description="Disordered" evidence="1">
    <location>
        <begin position="1"/>
        <end position="36"/>
    </location>
</feature>
<protein>
    <submittedName>
        <fullName evidence="2">Putative secreted protein</fullName>
    </submittedName>
</protein>
<evidence type="ECO:0000256" key="1">
    <source>
        <dbReference type="SAM" id="MobiDB-lite"/>
    </source>
</evidence>
<name>A0A2M4D994_ANODA</name>
<reference evidence="2" key="1">
    <citation type="submission" date="2018-01" db="EMBL/GenBank/DDBJ databases">
        <title>An insight into the sialome of Amazonian anophelines.</title>
        <authorList>
            <person name="Ribeiro J.M."/>
            <person name="Scarpassa V."/>
            <person name="Calvo E."/>
        </authorList>
    </citation>
    <scope>NUCLEOTIDE SEQUENCE</scope>
</reference>
<accession>A0A2M4D994</accession>
<sequence length="88" mass="9604">MLLSSCSFSAISCSSASVSSVKSSHQRTRDRSFDAHRTPKSIEEFIELGSYRELPPEGSSSMMELFIDSPPPLAESSRFSLLFTIAPG</sequence>
<feature type="compositionally biased region" description="Basic and acidic residues" evidence="1">
    <location>
        <begin position="27"/>
        <end position="36"/>
    </location>
</feature>
<dbReference type="EMBL" id="GGFL01009975">
    <property type="protein sequence ID" value="MBW74153.1"/>
    <property type="molecule type" value="Transcribed_RNA"/>
</dbReference>
<proteinExistence type="predicted"/>
<dbReference type="AlphaFoldDB" id="A0A2M4D994"/>
<evidence type="ECO:0000313" key="2">
    <source>
        <dbReference type="EMBL" id="MBW74153.1"/>
    </source>
</evidence>
<organism evidence="2">
    <name type="scientific">Anopheles darlingi</name>
    <name type="common">Mosquito</name>
    <dbReference type="NCBI Taxonomy" id="43151"/>
    <lineage>
        <taxon>Eukaryota</taxon>
        <taxon>Metazoa</taxon>
        <taxon>Ecdysozoa</taxon>
        <taxon>Arthropoda</taxon>
        <taxon>Hexapoda</taxon>
        <taxon>Insecta</taxon>
        <taxon>Pterygota</taxon>
        <taxon>Neoptera</taxon>
        <taxon>Endopterygota</taxon>
        <taxon>Diptera</taxon>
        <taxon>Nematocera</taxon>
        <taxon>Culicoidea</taxon>
        <taxon>Culicidae</taxon>
        <taxon>Anophelinae</taxon>
        <taxon>Anopheles</taxon>
    </lineage>
</organism>